<dbReference type="InterPro" id="IPR000792">
    <property type="entry name" value="Tscrpt_reg_LuxR_C"/>
</dbReference>
<proteinExistence type="predicted"/>
<dbReference type="PROSITE" id="PS00622">
    <property type="entry name" value="HTH_LUXR_1"/>
    <property type="match status" value="1"/>
</dbReference>
<dbReference type="SMART" id="SM00421">
    <property type="entry name" value="HTH_LUXR"/>
    <property type="match status" value="1"/>
</dbReference>
<dbReference type="CDD" id="cd06170">
    <property type="entry name" value="LuxR_C_like"/>
    <property type="match status" value="1"/>
</dbReference>
<dbReference type="PROSITE" id="PS50043">
    <property type="entry name" value="HTH_LUXR_2"/>
    <property type="match status" value="1"/>
</dbReference>
<feature type="domain" description="HTH luxR-type" evidence="4">
    <location>
        <begin position="139"/>
        <end position="204"/>
    </location>
</feature>
<keyword evidence="2" id="KW-0238">DNA-binding</keyword>
<dbReference type="PANTHER" id="PTHR44688:SF16">
    <property type="entry name" value="DNA-BINDING TRANSCRIPTIONAL ACTIVATOR DEVR_DOSR"/>
    <property type="match status" value="1"/>
</dbReference>
<dbReference type="Gene3D" id="1.10.10.10">
    <property type="entry name" value="Winged helix-like DNA-binding domain superfamily/Winged helix DNA-binding domain"/>
    <property type="match status" value="1"/>
</dbReference>
<dbReference type="Pfam" id="PF00196">
    <property type="entry name" value="GerE"/>
    <property type="match status" value="1"/>
</dbReference>
<protein>
    <submittedName>
        <fullName evidence="5">HTH-type quorum sensing-dependent transcriptional regulator VjbR</fullName>
    </submittedName>
</protein>
<name>A0ABX2F7Y6_9PSEU</name>
<evidence type="ECO:0000313" key="6">
    <source>
        <dbReference type="Proteomes" id="UP000763557"/>
    </source>
</evidence>
<dbReference type="Proteomes" id="UP000763557">
    <property type="component" value="Unassembled WGS sequence"/>
</dbReference>
<keyword evidence="3" id="KW-0804">Transcription</keyword>
<dbReference type="InterPro" id="IPR036388">
    <property type="entry name" value="WH-like_DNA-bd_sf"/>
</dbReference>
<keyword evidence="6" id="KW-1185">Reference proteome</keyword>
<organism evidence="5 6">
    <name type="scientific">Kibdelosporangium persicum</name>
    <dbReference type="NCBI Taxonomy" id="2698649"/>
    <lineage>
        <taxon>Bacteria</taxon>
        <taxon>Bacillati</taxon>
        <taxon>Actinomycetota</taxon>
        <taxon>Actinomycetes</taxon>
        <taxon>Pseudonocardiales</taxon>
        <taxon>Pseudonocardiaceae</taxon>
        <taxon>Kibdelosporangium</taxon>
    </lineage>
</organism>
<dbReference type="PANTHER" id="PTHR44688">
    <property type="entry name" value="DNA-BINDING TRANSCRIPTIONAL ACTIVATOR DEVR_DOSR"/>
    <property type="match status" value="1"/>
</dbReference>
<evidence type="ECO:0000256" key="1">
    <source>
        <dbReference type="ARBA" id="ARBA00023015"/>
    </source>
</evidence>
<reference evidence="5 6" key="1">
    <citation type="submission" date="2020-01" db="EMBL/GenBank/DDBJ databases">
        <title>Kibdelosporangium persica a novel Actinomycetes from a hot desert in Iran.</title>
        <authorList>
            <person name="Safaei N."/>
            <person name="Zaburannyi N."/>
            <person name="Mueller R."/>
            <person name="Wink J."/>
        </authorList>
    </citation>
    <scope>NUCLEOTIDE SEQUENCE [LARGE SCALE GENOMIC DNA]</scope>
    <source>
        <strain evidence="5 6">4NS15</strain>
    </source>
</reference>
<dbReference type="SUPFAM" id="SSF46894">
    <property type="entry name" value="C-terminal effector domain of the bipartite response regulators"/>
    <property type="match status" value="1"/>
</dbReference>
<comment type="caution">
    <text evidence="5">The sequence shown here is derived from an EMBL/GenBank/DDBJ whole genome shotgun (WGS) entry which is preliminary data.</text>
</comment>
<accession>A0ABX2F7Y6</accession>
<gene>
    <name evidence="5" type="ORF">GC106_44920</name>
</gene>
<evidence type="ECO:0000259" key="4">
    <source>
        <dbReference type="PROSITE" id="PS50043"/>
    </source>
</evidence>
<dbReference type="InterPro" id="IPR016032">
    <property type="entry name" value="Sig_transdc_resp-reg_C-effctor"/>
</dbReference>
<dbReference type="RefSeq" id="WP_173134717.1">
    <property type="nucleotide sequence ID" value="NZ_CBCSGW010000010.1"/>
</dbReference>
<dbReference type="EMBL" id="JAAATY010000013">
    <property type="protein sequence ID" value="NRN67259.1"/>
    <property type="molecule type" value="Genomic_DNA"/>
</dbReference>
<dbReference type="PRINTS" id="PR00038">
    <property type="entry name" value="HTHLUXR"/>
</dbReference>
<evidence type="ECO:0000256" key="3">
    <source>
        <dbReference type="ARBA" id="ARBA00023163"/>
    </source>
</evidence>
<evidence type="ECO:0000313" key="5">
    <source>
        <dbReference type="EMBL" id="NRN67259.1"/>
    </source>
</evidence>
<evidence type="ECO:0000256" key="2">
    <source>
        <dbReference type="ARBA" id="ARBA00023125"/>
    </source>
</evidence>
<keyword evidence="1" id="KW-0805">Transcription regulation</keyword>
<sequence>MQTTTVAVVTTDMLLRTGANVMLSGRKDVRVVPQDEARTADVVVLIEAKVTRNGLTQLDLGHDRERACVIVTDHFREDDLLAAVFRDVTAILPLRETDAAQLIAAVLGAREGLARFPPLLQRRLLSFIRDIDQDVLRPNGLTVAGLTERECDVLRLLTAGLSTGEIAARLSYSERTVKNVLYRVMKRHGLRNRAHVAAYAVRACVC</sequence>